<dbReference type="Proteomes" id="UP000622166">
    <property type="component" value="Unassembled WGS sequence"/>
</dbReference>
<comment type="caution">
    <text evidence="1">The sequence shown here is derived from an EMBL/GenBank/DDBJ whole genome shotgun (WGS) entry which is preliminary data.</text>
</comment>
<protein>
    <submittedName>
        <fullName evidence="1">Uncharacterized protein</fullName>
    </submittedName>
</protein>
<gene>
    <name evidence="1" type="ORF">GCM10010365_14510</name>
</gene>
<name>A0A918UDK8_9ACTN</name>
<sequence length="220" mass="24044">MTLVQGLAPAEFLARLGADPQGEFAGFDAFAERDVELQDSQEPGCYGDCMSVGATSVPGHGGPWTLAVEFDGSIGTDDRLMTVVSAGTRIVSHFRNINALRLFRWWEDGVLRTAFESPLHRSGSTPDELTEVMARVGFDLVDGGSDVAMSLALAEELTGVRVTADVLDNALYTTGIVELPSEEWTGVVIDITDAHGERFYREFTREQIEQGMEQRRTPRA</sequence>
<evidence type="ECO:0000313" key="1">
    <source>
        <dbReference type="EMBL" id="GGY97180.1"/>
    </source>
</evidence>
<proteinExistence type="predicted"/>
<evidence type="ECO:0000313" key="2">
    <source>
        <dbReference type="Proteomes" id="UP000622166"/>
    </source>
</evidence>
<reference evidence="1" key="2">
    <citation type="submission" date="2020-09" db="EMBL/GenBank/DDBJ databases">
        <authorList>
            <person name="Sun Q."/>
            <person name="Ohkuma M."/>
        </authorList>
    </citation>
    <scope>NUCLEOTIDE SEQUENCE</scope>
    <source>
        <strain evidence="1">JCM 4815</strain>
    </source>
</reference>
<dbReference type="EMBL" id="BMVW01000002">
    <property type="protein sequence ID" value="GGY97180.1"/>
    <property type="molecule type" value="Genomic_DNA"/>
</dbReference>
<dbReference type="InterPro" id="IPR045592">
    <property type="entry name" value="DUF6461"/>
</dbReference>
<keyword evidence="2" id="KW-1185">Reference proteome</keyword>
<organism evidence="1 2">
    <name type="scientific">Streptomyces poonensis</name>
    <dbReference type="NCBI Taxonomy" id="68255"/>
    <lineage>
        <taxon>Bacteria</taxon>
        <taxon>Bacillati</taxon>
        <taxon>Actinomycetota</taxon>
        <taxon>Actinomycetes</taxon>
        <taxon>Kitasatosporales</taxon>
        <taxon>Streptomycetaceae</taxon>
        <taxon>Streptomyces</taxon>
    </lineage>
</organism>
<reference evidence="1" key="1">
    <citation type="journal article" date="2014" name="Int. J. Syst. Evol. Microbiol.">
        <title>Complete genome sequence of Corynebacterium casei LMG S-19264T (=DSM 44701T), isolated from a smear-ripened cheese.</title>
        <authorList>
            <consortium name="US DOE Joint Genome Institute (JGI-PGF)"/>
            <person name="Walter F."/>
            <person name="Albersmeier A."/>
            <person name="Kalinowski J."/>
            <person name="Ruckert C."/>
        </authorList>
    </citation>
    <scope>NUCLEOTIDE SEQUENCE</scope>
    <source>
        <strain evidence="1">JCM 4815</strain>
    </source>
</reference>
<dbReference type="AlphaFoldDB" id="A0A918UDK8"/>
<dbReference type="Pfam" id="PF20062">
    <property type="entry name" value="DUF6461"/>
    <property type="match status" value="1"/>
</dbReference>
<accession>A0A918UDK8</accession>